<name>A0A5C7A8A4_9BACT</name>
<accession>A0A5C7A8A4</accession>
<comment type="caution">
    <text evidence="2">The sequence shown here is derived from an EMBL/GenBank/DDBJ whole genome shotgun (WGS) entry which is preliminary data.</text>
</comment>
<dbReference type="AlphaFoldDB" id="A0A5C7A8A4"/>
<dbReference type="EMBL" id="VORW01000034">
    <property type="protein sequence ID" value="TXE02123.1"/>
    <property type="molecule type" value="Genomic_DNA"/>
</dbReference>
<feature type="domain" description="DUF6922" evidence="1">
    <location>
        <begin position="12"/>
        <end position="62"/>
    </location>
</feature>
<evidence type="ECO:0000313" key="3">
    <source>
        <dbReference type="Proteomes" id="UP000321935"/>
    </source>
</evidence>
<dbReference type="Pfam" id="PF21956">
    <property type="entry name" value="DUF6922"/>
    <property type="match status" value="1"/>
</dbReference>
<dbReference type="InterPro" id="IPR053830">
    <property type="entry name" value="DUF6922"/>
</dbReference>
<proteinExistence type="predicted"/>
<sequence>MNLNSTITASDFSPHLFWDVDVRDLEFKRSKKLIVERVLEYGQMEDWKKLQKVYNLEEIMSVARTSRSLD</sequence>
<dbReference type="OrthoDB" id="1364214at2"/>
<evidence type="ECO:0000259" key="1">
    <source>
        <dbReference type="Pfam" id="PF21956"/>
    </source>
</evidence>
<gene>
    <name evidence="2" type="ORF">ESV85_21670</name>
</gene>
<evidence type="ECO:0000313" key="2">
    <source>
        <dbReference type="EMBL" id="TXE02123.1"/>
    </source>
</evidence>
<reference evidence="2 3" key="1">
    <citation type="submission" date="2019-08" db="EMBL/GenBank/DDBJ databases">
        <title>Genomes sequence of Algoriphagus aquimarinus ACAM450.</title>
        <authorList>
            <person name="Bowman J.P."/>
        </authorList>
    </citation>
    <scope>NUCLEOTIDE SEQUENCE [LARGE SCALE GENOMIC DNA]</scope>
    <source>
        <strain evidence="2 3">ACAM 450</strain>
    </source>
</reference>
<dbReference type="Proteomes" id="UP000321935">
    <property type="component" value="Unassembled WGS sequence"/>
</dbReference>
<dbReference type="RefSeq" id="WP_146921376.1">
    <property type="nucleotide sequence ID" value="NZ_VORW01000034.1"/>
</dbReference>
<organism evidence="2 3">
    <name type="scientific">Algoriphagus aquimarinus</name>
    <dbReference type="NCBI Taxonomy" id="237018"/>
    <lineage>
        <taxon>Bacteria</taxon>
        <taxon>Pseudomonadati</taxon>
        <taxon>Bacteroidota</taxon>
        <taxon>Cytophagia</taxon>
        <taxon>Cytophagales</taxon>
        <taxon>Cyclobacteriaceae</taxon>
        <taxon>Algoriphagus</taxon>
    </lineage>
</organism>
<protein>
    <recommendedName>
        <fullName evidence="1">DUF6922 domain-containing protein</fullName>
    </recommendedName>
</protein>